<keyword evidence="1" id="KW-1277">Toxin-antitoxin system</keyword>
<evidence type="ECO:0000313" key="3">
    <source>
        <dbReference type="Proteomes" id="UP000446348"/>
    </source>
</evidence>
<dbReference type="AlphaFoldDB" id="A0A845RHY3"/>
<evidence type="ECO:0000313" key="2">
    <source>
        <dbReference type="EMBL" id="NBI79203.1"/>
    </source>
</evidence>
<comment type="caution">
    <text evidence="2">The sequence shown here is derived from an EMBL/GenBank/DDBJ whole genome shotgun (WGS) entry which is preliminary data.</text>
</comment>
<dbReference type="InterPro" id="IPR007712">
    <property type="entry name" value="RelE/ParE_toxin"/>
</dbReference>
<sequence length="112" mass="13263">MRYAVEISEQAVRDLQGVFAYIAYELKSLQNASGQLSRLEKGILSLEQLPERFRRYRKEPWYSRGLRMMPVDNFVVFYLPDHDRQAVSIVRVMYGGRNIEAELNRYSPEEEK</sequence>
<organism evidence="2 3">
    <name type="scientific">Anaerotruncus colihominis</name>
    <dbReference type="NCBI Taxonomy" id="169435"/>
    <lineage>
        <taxon>Bacteria</taxon>
        <taxon>Bacillati</taxon>
        <taxon>Bacillota</taxon>
        <taxon>Clostridia</taxon>
        <taxon>Eubacteriales</taxon>
        <taxon>Oscillospiraceae</taxon>
        <taxon>Anaerotruncus</taxon>
    </lineage>
</organism>
<dbReference type="Gene3D" id="3.30.2310.20">
    <property type="entry name" value="RelE-like"/>
    <property type="match status" value="1"/>
</dbReference>
<dbReference type="Pfam" id="PF05016">
    <property type="entry name" value="ParE_toxin"/>
    <property type="match status" value="1"/>
</dbReference>
<protein>
    <submittedName>
        <fullName evidence="2">Type II toxin-antitoxin system RelE/ParE family toxin</fullName>
    </submittedName>
</protein>
<reference evidence="2 3" key="1">
    <citation type="submission" date="2018-08" db="EMBL/GenBank/DDBJ databases">
        <title>Murine metabolic-syndrome-specific gut microbial biobank.</title>
        <authorList>
            <person name="Liu C."/>
        </authorList>
    </citation>
    <scope>NUCLEOTIDE SEQUENCE [LARGE SCALE GENOMIC DNA]</scope>
    <source>
        <strain evidence="2 3">X69</strain>
    </source>
</reference>
<name>A0A845RHY3_9FIRM</name>
<dbReference type="OrthoDB" id="361440at2"/>
<dbReference type="Proteomes" id="UP000446348">
    <property type="component" value="Unassembled WGS sequence"/>
</dbReference>
<accession>A0A845RHY3</accession>
<gene>
    <name evidence="2" type="ORF">D3Z39_10025</name>
</gene>
<proteinExistence type="predicted"/>
<dbReference type="InterPro" id="IPR035093">
    <property type="entry name" value="RelE/ParE_toxin_dom_sf"/>
</dbReference>
<dbReference type="EMBL" id="QXWZ01000016">
    <property type="protein sequence ID" value="NBI79203.1"/>
    <property type="molecule type" value="Genomic_DNA"/>
</dbReference>
<evidence type="ECO:0000256" key="1">
    <source>
        <dbReference type="ARBA" id="ARBA00022649"/>
    </source>
</evidence>